<dbReference type="NCBIfam" id="TIGR04294">
    <property type="entry name" value="pre_pil_HX9DG"/>
    <property type="match status" value="1"/>
</dbReference>
<dbReference type="KEGG" id="gog:C1280_27815"/>
<dbReference type="InterPro" id="IPR027558">
    <property type="entry name" value="Pre_pil_HX9DG_C"/>
</dbReference>
<dbReference type="NCBIfam" id="TIGR02532">
    <property type="entry name" value="IV_pilin_GFxxxE"/>
    <property type="match status" value="1"/>
</dbReference>
<dbReference type="RefSeq" id="WP_010045134.1">
    <property type="nucleotide sequence ID" value="NZ_CP025958.1"/>
</dbReference>
<evidence type="ECO:0000313" key="4">
    <source>
        <dbReference type="Proteomes" id="UP000245802"/>
    </source>
</evidence>
<dbReference type="Gene3D" id="3.30.700.10">
    <property type="entry name" value="Glycoprotein, Type 4 Pilin"/>
    <property type="match status" value="1"/>
</dbReference>
<keyword evidence="4" id="KW-1185">Reference proteome</keyword>
<accession>A0A2Z3H9W9</accession>
<dbReference type="Proteomes" id="UP000245802">
    <property type="component" value="Chromosome"/>
</dbReference>
<evidence type="ECO:0000256" key="1">
    <source>
        <dbReference type="SAM" id="Phobius"/>
    </source>
</evidence>
<name>A0A2Z3H9W9_9BACT</name>
<keyword evidence="1" id="KW-0472">Membrane</keyword>
<dbReference type="Pfam" id="PF07963">
    <property type="entry name" value="N_methyl"/>
    <property type="match status" value="1"/>
</dbReference>
<proteinExistence type="predicted"/>
<dbReference type="Pfam" id="PF07596">
    <property type="entry name" value="SBP_bac_10"/>
    <property type="match status" value="1"/>
</dbReference>
<keyword evidence="1" id="KW-0812">Transmembrane</keyword>
<dbReference type="AlphaFoldDB" id="A0A2Z3H9W9"/>
<organism evidence="3 4">
    <name type="scientific">Gemmata obscuriglobus</name>
    <dbReference type="NCBI Taxonomy" id="114"/>
    <lineage>
        <taxon>Bacteria</taxon>
        <taxon>Pseudomonadati</taxon>
        <taxon>Planctomycetota</taxon>
        <taxon>Planctomycetia</taxon>
        <taxon>Gemmatales</taxon>
        <taxon>Gemmataceae</taxon>
        <taxon>Gemmata</taxon>
    </lineage>
</organism>
<dbReference type="InterPro" id="IPR045584">
    <property type="entry name" value="Pilin-like"/>
</dbReference>
<protein>
    <submittedName>
        <fullName evidence="3">Prepilin-type cleavage/methylation domain-containing protein</fullName>
    </submittedName>
</protein>
<reference evidence="3 4" key="1">
    <citation type="submission" date="2018-01" db="EMBL/GenBank/DDBJ databases">
        <title>G. obscuriglobus.</title>
        <authorList>
            <person name="Franke J."/>
            <person name="Blomberg W."/>
            <person name="Selmecki A."/>
        </authorList>
    </citation>
    <scope>NUCLEOTIDE SEQUENCE [LARGE SCALE GENOMIC DNA]</scope>
    <source>
        <strain evidence="3 4">DSM 5831</strain>
    </source>
</reference>
<dbReference type="InterPro" id="IPR012902">
    <property type="entry name" value="N_methyl_site"/>
</dbReference>
<dbReference type="PROSITE" id="PS00409">
    <property type="entry name" value="PROKAR_NTER_METHYL"/>
    <property type="match status" value="1"/>
</dbReference>
<dbReference type="EMBL" id="CP025958">
    <property type="protein sequence ID" value="AWM40416.1"/>
    <property type="molecule type" value="Genomic_DNA"/>
</dbReference>
<sequence>MCSPVSRSRRGFTLIELLVVIAIIAILIGLLLPAVQKVREAASRMKCQNNLKQMGLAFHNYNDTANKLPTGWVTTAATKPNPGWAWGVLILPMLEQDNMYKSLAPDLVTPGTAPVNSLTQSKLAVFRCSSDPASDDTHPGYQSYARSNYVVNREVTGPDANNNPTNLTIQTISDGSSNTILVGERDSVITSGAVWPARSSVSSASFEGRPGRGLNVKHSNVTSPGSDCARLGFTSQHSGGVNFLLGDGSVRFIRQSIDADQSADQCAYPAATGNYTFQNLIHPSDGYPISGNF</sequence>
<dbReference type="InterPro" id="IPR011453">
    <property type="entry name" value="DUF1559"/>
</dbReference>
<gene>
    <name evidence="3" type="ORF">C1280_27815</name>
</gene>
<evidence type="ECO:0000259" key="2">
    <source>
        <dbReference type="Pfam" id="PF07596"/>
    </source>
</evidence>
<feature type="transmembrane region" description="Helical" evidence="1">
    <location>
        <begin position="12"/>
        <end position="35"/>
    </location>
</feature>
<dbReference type="OrthoDB" id="255848at2"/>
<dbReference type="PANTHER" id="PTHR30093:SF2">
    <property type="entry name" value="TYPE II SECRETION SYSTEM PROTEIN H"/>
    <property type="match status" value="1"/>
</dbReference>
<keyword evidence="1" id="KW-1133">Transmembrane helix</keyword>
<dbReference type="SUPFAM" id="SSF54523">
    <property type="entry name" value="Pili subunits"/>
    <property type="match status" value="1"/>
</dbReference>
<feature type="domain" description="DUF1559" evidence="2">
    <location>
        <begin position="36"/>
        <end position="259"/>
    </location>
</feature>
<evidence type="ECO:0000313" key="3">
    <source>
        <dbReference type="EMBL" id="AWM40416.1"/>
    </source>
</evidence>
<dbReference type="PANTHER" id="PTHR30093">
    <property type="entry name" value="GENERAL SECRETION PATHWAY PROTEIN G"/>
    <property type="match status" value="1"/>
</dbReference>